<keyword evidence="3" id="KW-1185">Reference proteome</keyword>
<keyword evidence="1" id="KW-0238">DNA-binding</keyword>
<dbReference type="Gene3D" id="1.10.10.10">
    <property type="entry name" value="Winged helix-like DNA-binding domain superfamily/Winged helix DNA-binding domain"/>
    <property type="match status" value="1"/>
</dbReference>
<gene>
    <name evidence="2" type="ORF">ACFOW6_13670</name>
</gene>
<accession>A0ABV8UN01</accession>
<dbReference type="RefSeq" id="WP_382422947.1">
    <property type="nucleotide sequence ID" value="NZ_JBHSCW010000007.1"/>
</dbReference>
<dbReference type="Proteomes" id="UP001595799">
    <property type="component" value="Unassembled WGS sequence"/>
</dbReference>
<evidence type="ECO:0000313" key="3">
    <source>
        <dbReference type="Proteomes" id="UP001595799"/>
    </source>
</evidence>
<protein>
    <submittedName>
        <fullName evidence="2">Rrf2 family transcriptional regulator</fullName>
    </submittedName>
</protein>
<dbReference type="PANTHER" id="PTHR33221">
    <property type="entry name" value="WINGED HELIX-TURN-HELIX TRANSCRIPTIONAL REGULATOR, RRF2 FAMILY"/>
    <property type="match status" value="1"/>
</dbReference>
<dbReference type="NCBIfam" id="TIGR00738">
    <property type="entry name" value="rrf2_super"/>
    <property type="match status" value="1"/>
</dbReference>
<dbReference type="InterPro" id="IPR036388">
    <property type="entry name" value="WH-like_DNA-bd_sf"/>
</dbReference>
<dbReference type="SUPFAM" id="SSF46785">
    <property type="entry name" value="Winged helix' DNA-binding domain"/>
    <property type="match status" value="1"/>
</dbReference>
<reference evidence="3" key="1">
    <citation type="journal article" date="2019" name="Int. J. Syst. Evol. Microbiol.">
        <title>The Global Catalogue of Microorganisms (GCM) 10K type strain sequencing project: providing services to taxonomists for standard genome sequencing and annotation.</title>
        <authorList>
            <consortium name="The Broad Institute Genomics Platform"/>
            <consortium name="The Broad Institute Genome Sequencing Center for Infectious Disease"/>
            <person name="Wu L."/>
            <person name="Ma J."/>
        </authorList>
    </citation>
    <scope>NUCLEOTIDE SEQUENCE [LARGE SCALE GENOMIC DNA]</scope>
    <source>
        <strain evidence="3">CECT 8472</strain>
    </source>
</reference>
<evidence type="ECO:0000313" key="2">
    <source>
        <dbReference type="EMBL" id="MFC4352595.1"/>
    </source>
</evidence>
<dbReference type="EMBL" id="JBHSCW010000007">
    <property type="protein sequence ID" value="MFC4352595.1"/>
    <property type="molecule type" value="Genomic_DNA"/>
</dbReference>
<evidence type="ECO:0000256" key="1">
    <source>
        <dbReference type="ARBA" id="ARBA00023125"/>
    </source>
</evidence>
<proteinExistence type="predicted"/>
<sequence length="152" mass="16619">MRLTMHTDYALRLLILLAAKQGEPATIQESAERYGISRNHLMKVAHRLGQAGFIHTLRGRRGGLLLAHSPEEINLGAVVRFTEEDMNLVECFDPANQSCAILPACRLRGLLNQALAAFLAELDRYTLADITAQPAQLRSLLGLSNSPSDTAA</sequence>
<dbReference type="PANTHER" id="PTHR33221:SF4">
    <property type="entry name" value="HTH-TYPE TRANSCRIPTIONAL REPRESSOR NSRR"/>
    <property type="match status" value="1"/>
</dbReference>
<dbReference type="PROSITE" id="PS51197">
    <property type="entry name" value="HTH_RRF2_2"/>
    <property type="match status" value="1"/>
</dbReference>
<dbReference type="InterPro" id="IPR000944">
    <property type="entry name" value="Tscrpt_reg_Rrf2"/>
</dbReference>
<organism evidence="2 3">
    <name type="scientific">Fodinicurvata halophila</name>
    <dbReference type="NCBI Taxonomy" id="1419723"/>
    <lineage>
        <taxon>Bacteria</taxon>
        <taxon>Pseudomonadati</taxon>
        <taxon>Pseudomonadota</taxon>
        <taxon>Alphaproteobacteria</taxon>
        <taxon>Rhodospirillales</taxon>
        <taxon>Rhodovibrionaceae</taxon>
        <taxon>Fodinicurvata</taxon>
    </lineage>
</organism>
<dbReference type="Pfam" id="PF02082">
    <property type="entry name" value="Rrf2"/>
    <property type="match status" value="1"/>
</dbReference>
<comment type="caution">
    <text evidence="2">The sequence shown here is derived from an EMBL/GenBank/DDBJ whole genome shotgun (WGS) entry which is preliminary data.</text>
</comment>
<name>A0ABV8UN01_9PROT</name>
<dbReference type="InterPro" id="IPR036390">
    <property type="entry name" value="WH_DNA-bd_sf"/>
</dbReference>